<evidence type="ECO:0000256" key="1">
    <source>
        <dbReference type="SAM" id="SignalP"/>
    </source>
</evidence>
<accession>A0ABW4E5Z4</accession>
<evidence type="ECO:0000313" key="3">
    <source>
        <dbReference type="Proteomes" id="UP001597252"/>
    </source>
</evidence>
<proteinExistence type="predicted"/>
<feature type="signal peptide" evidence="1">
    <location>
        <begin position="1"/>
        <end position="19"/>
    </location>
</feature>
<dbReference type="EMBL" id="JBHTON010000015">
    <property type="protein sequence ID" value="MFD1484797.1"/>
    <property type="molecule type" value="Genomic_DNA"/>
</dbReference>
<comment type="caution">
    <text evidence="2">The sequence shown here is derived from an EMBL/GenBank/DDBJ whole genome shotgun (WGS) entry which is preliminary data.</text>
</comment>
<reference evidence="3" key="1">
    <citation type="journal article" date="2019" name="Int. J. Syst. Evol. Microbiol.">
        <title>The Global Catalogue of Microorganisms (GCM) 10K type strain sequencing project: providing services to taxonomists for standard genome sequencing and annotation.</title>
        <authorList>
            <consortium name="The Broad Institute Genomics Platform"/>
            <consortium name="The Broad Institute Genome Sequencing Center for Infectious Disease"/>
            <person name="Wu L."/>
            <person name="Ma J."/>
        </authorList>
    </citation>
    <scope>NUCLEOTIDE SEQUENCE [LARGE SCALE GENOMIC DNA]</scope>
    <source>
        <strain evidence="3">CCM 8903</strain>
    </source>
</reference>
<gene>
    <name evidence="2" type="ORF">ACFQ5J_06095</name>
</gene>
<dbReference type="Proteomes" id="UP001597252">
    <property type="component" value="Unassembled WGS sequence"/>
</dbReference>
<organism evidence="2 3">
    <name type="scientific">Lacticaseibacillus baoqingensis</name>
    <dbReference type="NCBI Taxonomy" id="2486013"/>
    <lineage>
        <taxon>Bacteria</taxon>
        <taxon>Bacillati</taxon>
        <taxon>Bacillota</taxon>
        <taxon>Bacilli</taxon>
        <taxon>Lactobacillales</taxon>
        <taxon>Lactobacillaceae</taxon>
        <taxon>Lacticaseibacillus</taxon>
    </lineage>
</organism>
<evidence type="ECO:0000313" key="2">
    <source>
        <dbReference type="EMBL" id="MFD1484797.1"/>
    </source>
</evidence>
<sequence length="138" mass="15615">MKKIVLGALLLLGLAGCGAQNTAPIPHYSSTKEQELLSSKKDKLNDTQKKQFWKIGRAAAKRATKVDGNEKNWKYLKDDTLYVAKTAKKQQYEIVYQVKATKPFPVKVSYGMLIKFNKNSLEKPSYKVQSLDTNLVDF</sequence>
<keyword evidence="1" id="KW-0732">Signal</keyword>
<dbReference type="RefSeq" id="WP_125753520.1">
    <property type="nucleotide sequence ID" value="NZ_RHOI01000025.1"/>
</dbReference>
<evidence type="ECO:0008006" key="4">
    <source>
        <dbReference type="Google" id="ProtNLM"/>
    </source>
</evidence>
<feature type="chain" id="PRO_5047383685" description="Lipoprotein" evidence="1">
    <location>
        <begin position="20"/>
        <end position="138"/>
    </location>
</feature>
<keyword evidence="3" id="KW-1185">Reference proteome</keyword>
<name>A0ABW4E5Z4_9LACO</name>
<protein>
    <recommendedName>
        <fullName evidence="4">Lipoprotein</fullName>
    </recommendedName>
</protein>
<dbReference type="PROSITE" id="PS51257">
    <property type="entry name" value="PROKAR_LIPOPROTEIN"/>
    <property type="match status" value="1"/>
</dbReference>